<evidence type="ECO:0000256" key="5">
    <source>
        <dbReference type="ARBA" id="ARBA00022777"/>
    </source>
</evidence>
<dbReference type="InterPro" id="IPR005467">
    <property type="entry name" value="His_kinase_dom"/>
</dbReference>
<keyword evidence="5 11" id="KW-0418">Kinase</keyword>
<dbReference type="InterPro" id="IPR003661">
    <property type="entry name" value="HisK_dim/P_dom"/>
</dbReference>
<dbReference type="InterPro" id="IPR001610">
    <property type="entry name" value="PAC"/>
</dbReference>
<dbReference type="GO" id="GO:0004673">
    <property type="term" value="F:protein histidine kinase activity"/>
    <property type="evidence" value="ECO:0007669"/>
    <property type="project" value="UniProtKB-EC"/>
</dbReference>
<accession>A0ABZ0S643</accession>
<evidence type="ECO:0000259" key="10">
    <source>
        <dbReference type="PROSITE" id="PS50113"/>
    </source>
</evidence>
<dbReference type="SUPFAM" id="SSF55874">
    <property type="entry name" value="ATPase domain of HSP90 chaperone/DNA topoisomerase II/histidine kinase"/>
    <property type="match status" value="1"/>
</dbReference>
<keyword evidence="12" id="KW-1185">Reference proteome</keyword>
<dbReference type="CDD" id="cd16922">
    <property type="entry name" value="HATPase_EvgS-ArcB-TorS-like"/>
    <property type="match status" value="1"/>
</dbReference>
<dbReference type="CDD" id="cd00082">
    <property type="entry name" value="HisKA"/>
    <property type="match status" value="1"/>
</dbReference>
<protein>
    <recommendedName>
        <fullName evidence="2">histidine kinase</fullName>
        <ecNumber evidence="2">2.7.13.3</ecNumber>
    </recommendedName>
</protein>
<dbReference type="PROSITE" id="PS50112">
    <property type="entry name" value="PAS"/>
    <property type="match status" value="2"/>
</dbReference>
<dbReference type="EMBL" id="CP121472">
    <property type="protein sequence ID" value="WPL15779.1"/>
    <property type="molecule type" value="Genomic_DNA"/>
</dbReference>
<dbReference type="InterPro" id="IPR003594">
    <property type="entry name" value="HATPase_dom"/>
</dbReference>
<dbReference type="Proteomes" id="UP001432180">
    <property type="component" value="Chromosome"/>
</dbReference>
<evidence type="ECO:0000259" key="8">
    <source>
        <dbReference type="PROSITE" id="PS50109"/>
    </source>
</evidence>
<evidence type="ECO:0000256" key="3">
    <source>
        <dbReference type="ARBA" id="ARBA00022553"/>
    </source>
</evidence>
<evidence type="ECO:0000259" key="9">
    <source>
        <dbReference type="PROSITE" id="PS50112"/>
    </source>
</evidence>
<reference evidence="11 12" key="1">
    <citation type="journal article" date="2023" name="Microorganisms">
        <title>Thiorhodovibrio frisius and Trv. litoralis spp. nov., Two Novel Members from a Clade of Fastidious Purple Sulfur Bacteria That Exhibit Unique Red-Shifted Light-Harvesting Capabilities.</title>
        <authorList>
            <person name="Methner A."/>
            <person name="Kuzyk S.B."/>
            <person name="Petersen J."/>
            <person name="Bauer S."/>
            <person name="Brinkmann H."/>
            <person name="Sichau K."/>
            <person name="Wanner G."/>
            <person name="Wolf J."/>
            <person name="Neumann-Schaal M."/>
            <person name="Henke P."/>
            <person name="Tank M."/>
            <person name="Sproer C."/>
            <person name="Bunk B."/>
            <person name="Overmann J."/>
        </authorList>
    </citation>
    <scope>NUCLEOTIDE SEQUENCE [LARGE SCALE GENOMIC DNA]</scope>
    <source>
        <strain evidence="11 12">DSM 6702</strain>
    </source>
</reference>
<keyword evidence="3" id="KW-0597">Phosphoprotein</keyword>
<evidence type="ECO:0000256" key="7">
    <source>
        <dbReference type="SAM" id="MobiDB-lite"/>
    </source>
</evidence>
<evidence type="ECO:0000313" key="11">
    <source>
        <dbReference type="EMBL" id="WPL15779.1"/>
    </source>
</evidence>
<dbReference type="Gene3D" id="1.10.287.130">
    <property type="match status" value="1"/>
</dbReference>
<dbReference type="SUPFAM" id="SSF55785">
    <property type="entry name" value="PYP-like sensor domain (PAS domain)"/>
    <property type="match status" value="3"/>
</dbReference>
<dbReference type="InterPro" id="IPR036097">
    <property type="entry name" value="HisK_dim/P_sf"/>
</dbReference>
<dbReference type="Gene3D" id="3.30.450.20">
    <property type="entry name" value="PAS domain"/>
    <property type="match status" value="3"/>
</dbReference>
<dbReference type="SMART" id="SM00388">
    <property type="entry name" value="HisKA"/>
    <property type="match status" value="1"/>
</dbReference>
<name>A0ABZ0S643_9GAMM</name>
<evidence type="ECO:0000313" key="12">
    <source>
        <dbReference type="Proteomes" id="UP001432180"/>
    </source>
</evidence>
<dbReference type="Pfam" id="PF02518">
    <property type="entry name" value="HATPase_c"/>
    <property type="match status" value="1"/>
</dbReference>
<evidence type="ECO:0000256" key="1">
    <source>
        <dbReference type="ARBA" id="ARBA00000085"/>
    </source>
</evidence>
<feature type="domain" description="PAS" evidence="9">
    <location>
        <begin position="21"/>
        <end position="67"/>
    </location>
</feature>
<dbReference type="PANTHER" id="PTHR43047:SF78">
    <property type="entry name" value="SENSORY_REGULATORY PROTEIN RPFC"/>
    <property type="match status" value="1"/>
</dbReference>
<dbReference type="InterPro" id="IPR013656">
    <property type="entry name" value="PAS_4"/>
</dbReference>
<dbReference type="SMART" id="SM00086">
    <property type="entry name" value="PAC"/>
    <property type="match status" value="2"/>
</dbReference>
<feature type="domain" description="Histidine kinase" evidence="8">
    <location>
        <begin position="413"/>
        <end position="634"/>
    </location>
</feature>
<dbReference type="RefSeq" id="WP_328986330.1">
    <property type="nucleotide sequence ID" value="NZ_CP121472.1"/>
</dbReference>
<sequence>MSPCHPQPATAFDPRDHVEHELRKYSRVIEQSPSAVLITDTEGRIEYVNPAFCAVTGYGTEEVLGRNPSILNSGLQDAELYRELWERIRGGEVWRGELANKRKNGDIFWEQAAISPIFDDQGVITHFCAVKEDITERKRAETELAASERRFRALFEAATIPHAEMITSGEIIGLNAKFTETFGWTLADLKHIDDWWVKVYPDPAYRAATMADWSAAIAAAGPGKQDVAPREYCITCKDGSEKSVLISQRQAGESLVASFVDVTETRRYERALQDQLRLQEALIDTIPNPIFIKDAKARFIGCNRAYEQAFGTTRAFMRGKTVMDLPYLPLAARLAYQAEDTAVIAEAGLRHHELRMRLADGGEHDVLYWVAGFALSDGRRGGLIGLIVDISALKEAQRQAEEAIRAKSEFLANISHEIRTPMNIILGMAHLLRHTEAVPQQRDYLSRIENAGRALMRLIDDILDFSRIETGRLDLEASHFQPKAVLAQVREILLPDADAKGLALRIEVAPEVPPTLVGDPRRLHQMLFHLAGNAVKFTDAGEVLIRVHLDAMDQTRARLHVAVRDTGIGLSEADQAKVFQAFSQADGSTTRRHGGTGLGLTIAKRLIELMDGTMGVDSQPGQGSTFWFTAWFNLAPDHLTPDQPTPDQPTPDKPAPDPHVRAETTGAGLMAVLDDLAPEIRARRATRCRAGLRKLQSLHWPEPLAAEAQEFERLLARYQYQQALALLERLREGLAD</sequence>
<feature type="region of interest" description="Disordered" evidence="7">
    <location>
        <begin position="638"/>
        <end position="662"/>
    </location>
</feature>
<proteinExistence type="predicted"/>
<comment type="catalytic activity">
    <reaction evidence="1">
        <text>ATP + protein L-histidine = ADP + protein N-phospho-L-histidine.</text>
        <dbReference type="EC" id="2.7.13.3"/>
    </reaction>
</comment>
<feature type="compositionally biased region" description="Pro residues" evidence="7">
    <location>
        <begin position="643"/>
        <end position="653"/>
    </location>
</feature>
<organism evidence="11 12">
    <name type="scientific">Thiorhodovibrio winogradskyi</name>
    <dbReference type="NCBI Taxonomy" id="77007"/>
    <lineage>
        <taxon>Bacteria</taxon>
        <taxon>Pseudomonadati</taxon>
        <taxon>Pseudomonadota</taxon>
        <taxon>Gammaproteobacteria</taxon>
        <taxon>Chromatiales</taxon>
        <taxon>Chromatiaceae</taxon>
        <taxon>Thiorhodovibrio</taxon>
    </lineage>
</organism>
<evidence type="ECO:0000256" key="6">
    <source>
        <dbReference type="SAM" id="Coils"/>
    </source>
</evidence>
<dbReference type="InterPro" id="IPR000014">
    <property type="entry name" value="PAS"/>
</dbReference>
<dbReference type="CDD" id="cd00130">
    <property type="entry name" value="PAS"/>
    <property type="match status" value="2"/>
</dbReference>
<dbReference type="SMART" id="SM00387">
    <property type="entry name" value="HATPase_c"/>
    <property type="match status" value="1"/>
</dbReference>
<feature type="coiled-coil region" evidence="6">
    <location>
        <begin position="130"/>
        <end position="157"/>
    </location>
</feature>
<dbReference type="InterPro" id="IPR004358">
    <property type="entry name" value="Sig_transdc_His_kin-like_C"/>
</dbReference>
<evidence type="ECO:0000256" key="4">
    <source>
        <dbReference type="ARBA" id="ARBA00022679"/>
    </source>
</evidence>
<dbReference type="Pfam" id="PF00512">
    <property type="entry name" value="HisKA"/>
    <property type="match status" value="1"/>
</dbReference>
<keyword evidence="4 11" id="KW-0808">Transferase</keyword>
<dbReference type="InterPro" id="IPR013767">
    <property type="entry name" value="PAS_fold"/>
</dbReference>
<dbReference type="EC" id="2.7.13.3" evidence="2"/>
<dbReference type="NCBIfam" id="TIGR00229">
    <property type="entry name" value="sensory_box"/>
    <property type="match status" value="3"/>
</dbReference>
<dbReference type="PROSITE" id="PS50109">
    <property type="entry name" value="HIS_KIN"/>
    <property type="match status" value="1"/>
</dbReference>
<dbReference type="Gene3D" id="3.30.565.10">
    <property type="entry name" value="Histidine kinase-like ATPase, C-terminal domain"/>
    <property type="match status" value="1"/>
</dbReference>
<feature type="domain" description="PAC" evidence="10">
    <location>
        <begin position="350"/>
        <end position="402"/>
    </location>
</feature>
<dbReference type="PRINTS" id="PR00344">
    <property type="entry name" value="BCTRLSENSOR"/>
</dbReference>
<gene>
    <name evidence="11" type="primary">barA_2</name>
    <name evidence="11" type="ORF">Thiowin_00696</name>
</gene>
<dbReference type="PROSITE" id="PS50113">
    <property type="entry name" value="PAC"/>
    <property type="match status" value="2"/>
</dbReference>
<dbReference type="PANTHER" id="PTHR43047">
    <property type="entry name" value="TWO-COMPONENT HISTIDINE PROTEIN KINASE"/>
    <property type="match status" value="1"/>
</dbReference>
<dbReference type="InterPro" id="IPR036890">
    <property type="entry name" value="HATPase_C_sf"/>
</dbReference>
<dbReference type="InterPro" id="IPR000700">
    <property type="entry name" value="PAS-assoc_C"/>
</dbReference>
<evidence type="ECO:0000256" key="2">
    <source>
        <dbReference type="ARBA" id="ARBA00012438"/>
    </source>
</evidence>
<dbReference type="Pfam" id="PF00989">
    <property type="entry name" value="PAS"/>
    <property type="match status" value="1"/>
</dbReference>
<dbReference type="Pfam" id="PF08448">
    <property type="entry name" value="PAS_4"/>
    <property type="match status" value="1"/>
</dbReference>
<dbReference type="SMART" id="SM00091">
    <property type="entry name" value="PAS"/>
    <property type="match status" value="3"/>
</dbReference>
<feature type="domain" description="PAC" evidence="10">
    <location>
        <begin position="94"/>
        <end position="146"/>
    </location>
</feature>
<keyword evidence="6" id="KW-0175">Coiled coil</keyword>
<dbReference type="InterPro" id="IPR035965">
    <property type="entry name" value="PAS-like_dom_sf"/>
</dbReference>
<dbReference type="SUPFAM" id="SSF47384">
    <property type="entry name" value="Homodimeric domain of signal transducing histidine kinase"/>
    <property type="match status" value="1"/>
</dbReference>
<feature type="domain" description="PAS" evidence="9">
    <location>
        <begin position="275"/>
        <end position="325"/>
    </location>
</feature>